<sequence length="611" mass="65841">MKGAPVRGLALLLTLVPAMLLALSLTGCAGSAAAPERFVPDGHLLMEAAAGTARDFAAAEPLAEIAPEEPLVKVLQGTALDARAAGALLAGEAEAPPVAALDRRVNLLQLRETPLEQVVFLLNALCEANLVVTPEAARRVVSIELRRVSLRAAIEAICRLQDLWYRERGGIVTLMTSAEYAREVVVHRHDYSRAFTLRYTNATDLARLLQAVMGGQVLFADIGSEQVYGHVLAEGAAGGGGGAATAVGTAILEEADKQHQAVLQVLGDGLADELQLAERLGKKASAVVTVFKRNNMILARSLDERVLDEIGRLLATLDTPTNQVLLEISILQVTLNDGYESFFKIDFPGNSKLSLGSLPSSTGSGDSTLAVLMGNANIQARMRFFAEENRMNVLATPYLMSANNSTVEFFVGEETPLRDDVTSKTLYDDEGNPTTTLYEMTINREELGTDLEISSFINDDGTITMDFNAEISTPNLGVTEITVVDENTGTAQSFPLDGVNKSELTSMITAAPGETLAIGGIIREQLEKTENKVPLLGDLPYLGLLFKELADTKTKTETVILLTPHLIRHPRQATEVSREFLDRRSSHPRFERQQENLLNYPVRGAAGAAVP</sequence>
<dbReference type="PRINTS" id="PR00811">
    <property type="entry name" value="BCTERIALGSPD"/>
</dbReference>
<dbReference type="STRING" id="57664.SAMN05661003_101109"/>
<keyword evidence="2" id="KW-0732">Signal</keyword>
<dbReference type="PANTHER" id="PTHR30332">
    <property type="entry name" value="PROBABLE GENERAL SECRETION PATHWAY PROTEIN D"/>
    <property type="match status" value="1"/>
</dbReference>
<dbReference type="GO" id="GO:0016020">
    <property type="term" value="C:membrane"/>
    <property type="evidence" value="ECO:0007669"/>
    <property type="project" value="UniProtKB-SubCell"/>
</dbReference>
<comment type="subcellular location">
    <subcellularLocation>
        <location evidence="1">Membrane</location>
    </subcellularLocation>
</comment>
<dbReference type="PANTHER" id="PTHR30332:SF24">
    <property type="entry name" value="SECRETIN GSPD-RELATED"/>
    <property type="match status" value="1"/>
</dbReference>
<dbReference type="Pfam" id="PF00263">
    <property type="entry name" value="Secretin"/>
    <property type="match status" value="1"/>
</dbReference>
<dbReference type="InterPro" id="IPR004845">
    <property type="entry name" value="T2SS_GspD_CS"/>
</dbReference>
<evidence type="ECO:0000313" key="7">
    <source>
        <dbReference type="Proteomes" id="UP000243205"/>
    </source>
</evidence>
<dbReference type="AlphaFoldDB" id="A0A1G6X1E6"/>
<dbReference type="PROSITE" id="PS51257">
    <property type="entry name" value="PROKAR_LIPOPROTEIN"/>
    <property type="match status" value="1"/>
</dbReference>
<dbReference type="InterPro" id="IPR050810">
    <property type="entry name" value="Bact_Secretion_Sys_Channel"/>
</dbReference>
<comment type="similarity">
    <text evidence="4">Belongs to the bacterial secretin family.</text>
</comment>
<name>A0A1G6X1E6_9BACT</name>
<dbReference type="PROSITE" id="PS00875">
    <property type="entry name" value="T2SP_D"/>
    <property type="match status" value="1"/>
</dbReference>
<evidence type="ECO:0000313" key="6">
    <source>
        <dbReference type="EMBL" id="SDD72030.1"/>
    </source>
</evidence>
<dbReference type="Gene3D" id="3.30.1370.120">
    <property type="match status" value="1"/>
</dbReference>
<evidence type="ECO:0000256" key="3">
    <source>
        <dbReference type="ARBA" id="ARBA00023136"/>
    </source>
</evidence>
<gene>
    <name evidence="6" type="ORF">SAMN05661003_101109</name>
</gene>
<dbReference type="GO" id="GO:0015627">
    <property type="term" value="C:type II protein secretion system complex"/>
    <property type="evidence" value="ECO:0007669"/>
    <property type="project" value="TreeGrafter"/>
</dbReference>
<keyword evidence="3" id="KW-0472">Membrane</keyword>
<protein>
    <submittedName>
        <fullName evidence="6">Type II secretory pathway component GspD/PulD (Secretin)</fullName>
    </submittedName>
</protein>
<evidence type="ECO:0000256" key="2">
    <source>
        <dbReference type="ARBA" id="ARBA00022729"/>
    </source>
</evidence>
<keyword evidence="7" id="KW-1185">Reference proteome</keyword>
<dbReference type="EMBL" id="FNAQ01000001">
    <property type="protein sequence ID" value="SDD72030.1"/>
    <property type="molecule type" value="Genomic_DNA"/>
</dbReference>
<dbReference type="InterPro" id="IPR004846">
    <property type="entry name" value="T2SS/T3SS_dom"/>
</dbReference>
<dbReference type="InterPro" id="IPR038591">
    <property type="entry name" value="NolW-like_sf"/>
</dbReference>
<dbReference type="RefSeq" id="WP_092075265.1">
    <property type="nucleotide sequence ID" value="NZ_FNAQ01000001.1"/>
</dbReference>
<evidence type="ECO:0000256" key="4">
    <source>
        <dbReference type="RuleBase" id="RU004003"/>
    </source>
</evidence>
<feature type="domain" description="Type II/III secretion system secretin-like" evidence="5">
    <location>
        <begin position="386"/>
        <end position="568"/>
    </location>
</feature>
<accession>A0A1G6X1E6</accession>
<dbReference type="GO" id="GO:0009306">
    <property type="term" value="P:protein secretion"/>
    <property type="evidence" value="ECO:0007669"/>
    <property type="project" value="InterPro"/>
</dbReference>
<evidence type="ECO:0000256" key="1">
    <source>
        <dbReference type="ARBA" id="ARBA00004370"/>
    </source>
</evidence>
<organism evidence="6 7">
    <name type="scientific">Desulfuromonas thiophila</name>
    <dbReference type="NCBI Taxonomy" id="57664"/>
    <lineage>
        <taxon>Bacteria</taxon>
        <taxon>Pseudomonadati</taxon>
        <taxon>Thermodesulfobacteriota</taxon>
        <taxon>Desulfuromonadia</taxon>
        <taxon>Desulfuromonadales</taxon>
        <taxon>Desulfuromonadaceae</taxon>
        <taxon>Desulfuromonas</taxon>
    </lineage>
</organism>
<proteinExistence type="inferred from homology"/>
<dbReference type="OrthoDB" id="9775455at2"/>
<dbReference type="Proteomes" id="UP000243205">
    <property type="component" value="Unassembled WGS sequence"/>
</dbReference>
<reference evidence="7" key="1">
    <citation type="submission" date="2016-10" db="EMBL/GenBank/DDBJ databases">
        <authorList>
            <person name="Varghese N."/>
            <person name="Submissions S."/>
        </authorList>
    </citation>
    <scope>NUCLEOTIDE SEQUENCE [LARGE SCALE GENOMIC DNA]</scope>
    <source>
        <strain evidence="7">DSM 8987</strain>
    </source>
</reference>
<evidence type="ECO:0000259" key="5">
    <source>
        <dbReference type="Pfam" id="PF00263"/>
    </source>
</evidence>
<dbReference type="InterPro" id="IPR001775">
    <property type="entry name" value="GspD/PilQ"/>
</dbReference>